<dbReference type="InterPro" id="IPR018114">
    <property type="entry name" value="TRYPSIN_HIS"/>
</dbReference>
<dbReference type="InterPro" id="IPR033116">
    <property type="entry name" value="TRYPSIN_SER"/>
</dbReference>
<feature type="domain" description="Peptidase S1" evidence="13">
    <location>
        <begin position="153"/>
        <end position="399"/>
    </location>
</feature>
<dbReference type="SUPFAM" id="SSF50494">
    <property type="entry name" value="Trypsin-like serine proteases"/>
    <property type="match status" value="1"/>
</dbReference>
<dbReference type="EC" id="3.4.21.84" evidence="10"/>
<evidence type="ECO:0000256" key="5">
    <source>
        <dbReference type="ARBA" id="ARBA00022820"/>
    </source>
</evidence>
<evidence type="ECO:0000256" key="9">
    <source>
        <dbReference type="ARBA" id="ARBA00052079"/>
    </source>
</evidence>
<keyword evidence="2 11" id="KW-0645">Protease</keyword>
<keyword evidence="1" id="KW-0768">Sushi</keyword>
<comment type="similarity">
    <text evidence="8">Belongs to the peptidase S1 family. CLIP subfamily.</text>
</comment>
<evidence type="ECO:0000256" key="2">
    <source>
        <dbReference type="ARBA" id="ARBA00022670"/>
    </source>
</evidence>
<dbReference type="SMART" id="SM00020">
    <property type="entry name" value="Tryp_SPc"/>
    <property type="match status" value="1"/>
</dbReference>
<keyword evidence="5" id="KW-0353">Hemolymph clotting</keyword>
<organism evidence="14">
    <name type="scientific">Ostrinia furnacalis</name>
    <name type="common">Asian corn borer</name>
    <dbReference type="NCBI Taxonomy" id="93504"/>
    <lineage>
        <taxon>Eukaryota</taxon>
        <taxon>Metazoa</taxon>
        <taxon>Ecdysozoa</taxon>
        <taxon>Arthropoda</taxon>
        <taxon>Hexapoda</taxon>
        <taxon>Insecta</taxon>
        <taxon>Pterygota</taxon>
        <taxon>Neoptera</taxon>
        <taxon>Endopterygota</taxon>
        <taxon>Lepidoptera</taxon>
        <taxon>Glossata</taxon>
        <taxon>Ditrysia</taxon>
        <taxon>Pyraloidea</taxon>
        <taxon>Crambidae</taxon>
        <taxon>Pyraustinae</taxon>
        <taxon>Ostrinia</taxon>
    </lineage>
</organism>
<proteinExistence type="evidence at transcript level"/>
<evidence type="ECO:0000256" key="1">
    <source>
        <dbReference type="ARBA" id="ARBA00022659"/>
    </source>
</evidence>
<keyword evidence="4 11" id="KW-0378">Hydrolase</keyword>
<sequence length="400" mass="44789">MKWTLLIGLLAFVSHLHANEECPAGETCMSIKECPQDITDLARMRPKPKDILERLKKARCGKPADKKLCCKTPPECYTWDGRPGVCELYDKERTKKLNMTPWKIKMSKCINKNRLDICYSNEPERQHANCESAFPASLDSGCCGIEKSAGDRIMGGTATKIDQFPWLALLKYPKPSMSCSGALISSKYVLTAAHCVDNADKDQATDVVLGEYDKSTNYDCDDELCIENATVTAKILQIIIHPDFDQIHKNYDIALIRLEKAVPFTDFIQPICLPSHVADLTKNPPEKFKLVVAGWGDVDPNHHHSSNVKLHVQLPFVDALACRRTVRELWTSQICAGGEAKKDSCNGDSGGPLMYEREDVVFEVLGITSYSEEKCGTANVPAIYTKVHSYMNWIHFKSRP</sequence>
<evidence type="ECO:0000256" key="6">
    <source>
        <dbReference type="ARBA" id="ARBA00022825"/>
    </source>
</evidence>
<dbReference type="InterPro" id="IPR001254">
    <property type="entry name" value="Trypsin_dom"/>
</dbReference>
<dbReference type="InterPro" id="IPR001314">
    <property type="entry name" value="Peptidase_S1A"/>
</dbReference>
<dbReference type="PANTHER" id="PTHR24256">
    <property type="entry name" value="TRYPTASE-RELATED"/>
    <property type="match status" value="1"/>
</dbReference>
<dbReference type="InterPro" id="IPR043504">
    <property type="entry name" value="Peptidase_S1_PA_chymotrypsin"/>
</dbReference>
<keyword evidence="3 12" id="KW-0732">Signal</keyword>
<dbReference type="AlphaFoldDB" id="D2XPX4"/>
<evidence type="ECO:0000256" key="10">
    <source>
        <dbReference type="ARBA" id="ARBA00066707"/>
    </source>
</evidence>
<dbReference type="GO" id="GO:0042381">
    <property type="term" value="P:hemolymph coagulation"/>
    <property type="evidence" value="ECO:0007669"/>
    <property type="project" value="UniProtKB-KW"/>
</dbReference>
<dbReference type="CDD" id="cd00190">
    <property type="entry name" value="Tryp_SPc"/>
    <property type="match status" value="1"/>
</dbReference>
<dbReference type="PROSITE" id="PS00135">
    <property type="entry name" value="TRYPSIN_SER"/>
    <property type="match status" value="1"/>
</dbReference>
<accession>D2XPX4</accession>
<feature type="signal peptide" evidence="12">
    <location>
        <begin position="1"/>
        <end position="18"/>
    </location>
</feature>
<dbReference type="PROSITE" id="PS00134">
    <property type="entry name" value="TRYPSIN_HIS"/>
    <property type="match status" value="1"/>
</dbReference>
<dbReference type="GO" id="GO:0004252">
    <property type="term" value="F:serine-type endopeptidase activity"/>
    <property type="evidence" value="ECO:0007669"/>
    <property type="project" value="InterPro"/>
</dbReference>
<name>D2XPX4_OSTFU</name>
<keyword evidence="6 11" id="KW-0720">Serine protease</keyword>
<evidence type="ECO:0000259" key="13">
    <source>
        <dbReference type="PROSITE" id="PS50240"/>
    </source>
</evidence>
<protein>
    <recommendedName>
        <fullName evidence="10">limulus clotting factor C</fullName>
        <ecNumber evidence="10">3.4.21.84</ecNumber>
    </recommendedName>
</protein>
<feature type="chain" id="PRO_5030168045" description="limulus clotting factor C" evidence="12">
    <location>
        <begin position="19"/>
        <end position="400"/>
    </location>
</feature>
<reference evidence="14" key="1">
    <citation type="submission" date="2018-04" db="EMBL/GenBank/DDBJ databases">
        <title>Cloning and characterization of prophenoloxidase activating proteinase from the larva of Ostrinia furnacalis Guenee.</title>
        <authorList>
            <person name="Feng C."/>
            <person name="Zhai H."/>
        </authorList>
    </citation>
    <scope>NUCLEOTIDE SEQUENCE</scope>
</reference>
<dbReference type="InterPro" id="IPR038565">
    <property type="entry name" value="CLIP_sf"/>
</dbReference>
<dbReference type="PRINTS" id="PR00722">
    <property type="entry name" value="CHYMOTRYPSIN"/>
</dbReference>
<evidence type="ECO:0000256" key="4">
    <source>
        <dbReference type="ARBA" id="ARBA00022801"/>
    </source>
</evidence>
<dbReference type="EMBL" id="GU229936">
    <property type="protein sequence ID" value="ADA84072.3"/>
    <property type="molecule type" value="mRNA"/>
</dbReference>
<dbReference type="InterPro" id="IPR051487">
    <property type="entry name" value="Ser/Thr_Proteases_Immune/Dev"/>
</dbReference>
<keyword evidence="7" id="KW-1015">Disulfide bond</keyword>
<evidence type="ECO:0000256" key="11">
    <source>
        <dbReference type="RuleBase" id="RU363034"/>
    </source>
</evidence>
<dbReference type="InterPro" id="IPR009003">
    <property type="entry name" value="Peptidase_S1_PA"/>
</dbReference>
<dbReference type="Gene3D" id="2.40.10.10">
    <property type="entry name" value="Trypsin-like serine proteases"/>
    <property type="match status" value="2"/>
</dbReference>
<dbReference type="GO" id="GO:0006508">
    <property type="term" value="P:proteolysis"/>
    <property type="evidence" value="ECO:0007669"/>
    <property type="project" value="UniProtKB-KW"/>
</dbReference>
<evidence type="ECO:0000256" key="7">
    <source>
        <dbReference type="ARBA" id="ARBA00023157"/>
    </source>
</evidence>
<evidence type="ECO:0000256" key="12">
    <source>
        <dbReference type="SAM" id="SignalP"/>
    </source>
</evidence>
<dbReference type="PROSITE" id="PS50240">
    <property type="entry name" value="TRYPSIN_DOM"/>
    <property type="match status" value="1"/>
</dbReference>
<evidence type="ECO:0000313" key="14">
    <source>
        <dbReference type="EMBL" id="ADA84072.3"/>
    </source>
</evidence>
<dbReference type="Pfam" id="PF00089">
    <property type="entry name" value="Trypsin"/>
    <property type="match status" value="1"/>
</dbReference>
<dbReference type="FunFam" id="2.40.10.10:FF:000120">
    <property type="entry name" value="Putative serine protease"/>
    <property type="match status" value="1"/>
</dbReference>
<dbReference type="Gene3D" id="3.30.1640.30">
    <property type="match status" value="1"/>
</dbReference>
<evidence type="ECO:0000256" key="8">
    <source>
        <dbReference type="ARBA" id="ARBA00024195"/>
    </source>
</evidence>
<evidence type="ECO:0000256" key="3">
    <source>
        <dbReference type="ARBA" id="ARBA00022729"/>
    </source>
</evidence>
<comment type="catalytic activity">
    <reaction evidence="9">
        <text>Selective cleavage of 103-Arg-|-Ser-104 and 124-Ile-|-Ile-125 bonds in Limulus clotting factor B to form activated factor B. Cleavage of -Pro-Arg-|-Xaa- bonds in synthetic substrates.</text>
        <dbReference type="EC" id="3.4.21.84"/>
    </reaction>
</comment>
<dbReference type="MEROPS" id="S01.203"/>